<evidence type="ECO:0000313" key="1">
    <source>
        <dbReference type="EMBL" id="KAI3716332.1"/>
    </source>
</evidence>
<dbReference type="EMBL" id="CM042053">
    <property type="protein sequence ID" value="KAI3716332.1"/>
    <property type="molecule type" value="Genomic_DNA"/>
</dbReference>
<keyword evidence="2" id="KW-1185">Reference proteome</keyword>
<reference evidence="1 2" key="2">
    <citation type="journal article" date="2022" name="Mol. Ecol. Resour.">
        <title>The genomes of chicory, endive, great burdock and yacon provide insights into Asteraceae paleo-polyploidization history and plant inulin production.</title>
        <authorList>
            <person name="Fan W."/>
            <person name="Wang S."/>
            <person name="Wang H."/>
            <person name="Wang A."/>
            <person name="Jiang F."/>
            <person name="Liu H."/>
            <person name="Zhao H."/>
            <person name="Xu D."/>
            <person name="Zhang Y."/>
        </authorList>
    </citation>
    <scope>NUCLEOTIDE SEQUENCE [LARGE SCALE GENOMIC DNA]</scope>
    <source>
        <strain evidence="2">cv. Niubang</strain>
    </source>
</reference>
<reference evidence="2" key="1">
    <citation type="journal article" date="2022" name="Mol. Ecol. Resour.">
        <title>The genomes of chicory, endive, great burdock and yacon provide insights into Asteraceae palaeo-polyploidization history and plant inulin production.</title>
        <authorList>
            <person name="Fan W."/>
            <person name="Wang S."/>
            <person name="Wang H."/>
            <person name="Wang A."/>
            <person name="Jiang F."/>
            <person name="Liu H."/>
            <person name="Zhao H."/>
            <person name="Xu D."/>
            <person name="Zhang Y."/>
        </authorList>
    </citation>
    <scope>NUCLEOTIDE SEQUENCE [LARGE SCALE GENOMIC DNA]</scope>
    <source>
        <strain evidence="2">cv. Niubang</strain>
    </source>
</reference>
<sequence length="440" mass="50274">MRYDCQLMGTDICVCLHSMEIDFNKEERTETSEFDNFSIREYVAGIRKKDRKKCWPFGSLGDPDNDEVFTSYQFPKCREARPDYMIGSLGIEGKTIHDDNVNNARFPQENSIDDQGAKIGRTVVADNDETVGRNRPRKKAQKFLLLSDILRDLAGPSGGFRVRCNITNPDNVNGRFITETEDESDDITLDAFFRKRKGVEVKIEKKKKKKRKMVRVEEARLDRDKRSKHGSKDSRENDSDVGPGKQKDCPSENRYAEVCSATPTQTANEDPEMEAVMLLANHFNEENPPRPTNGAKNAQMAQSGSRKKTETEPLETTKRIRSSPSSSIRKRNHDRRLFANANISNDPKMVCACVKKKIRKSSTSDGNYESIRSSRTVTEEREFYADTHKKFSKEKLEIRKMKADRVEWDAKKRVNLVCSINRNPADISIANSENTFMRGG</sequence>
<name>A0ACB9B1E3_ARCLA</name>
<proteinExistence type="predicted"/>
<evidence type="ECO:0000313" key="2">
    <source>
        <dbReference type="Proteomes" id="UP001055879"/>
    </source>
</evidence>
<gene>
    <name evidence="1" type="ORF">L6452_23593</name>
</gene>
<organism evidence="1 2">
    <name type="scientific">Arctium lappa</name>
    <name type="common">Greater burdock</name>
    <name type="synonym">Lappa major</name>
    <dbReference type="NCBI Taxonomy" id="4217"/>
    <lineage>
        <taxon>Eukaryota</taxon>
        <taxon>Viridiplantae</taxon>
        <taxon>Streptophyta</taxon>
        <taxon>Embryophyta</taxon>
        <taxon>Tracheophyta</taxon>
        <taxon>Spermatophyta</taxon>
        <taxon>Magnoliopsida</taxon>
        <taxon>eudicotyledons</taxon>
        <taxon>Gunneridae</taxon>
        <taxon>Pentapetalae</taxon>
        <taxon>asterids</taxon>
        <taxon>campanulids</taxon>
        <taxon>Asterales</taxon>
        <taxon>Asteraceae</taxon>
        <taxon>Carduoideae</taxon>
        <taxon>Cardueae</taxon>
        <taxon>Arctiinae</taxon>
        <taxon>Arctium</taxon>
    </lineage>
</organism>
<protein>
    <submittedName>
        <fullName evidence="1">Uncharacterized protein</fullName>
    </submittedName>
</protein>
<accession>A0ACB9B1E3</accession>
<comment type="caution">
    <text evidence="1">The sequence shown here is derived from an EMBL/GenBank/DDBJ whole genome shotgun (WGS) entry which is preliminary data.</text>
</comment>
<dbReference type="Proteomes" id="UP001055879">
    <property type="component" value="Linkage Group LG07"/>
</dbReference>